<proteinExistence type="predicted"/>
<reference evidence="1 2" key="1">
    <citation type="submission" date="2019-03" db="EMBL/GenBank/DDBJ databases">
        <title>First draft genome of Liparis tanakae, snailfish: a comprehensive survey of snailfish specific genes.</title>
        <authorList>
            <person name="Kim W."/>
            <person name="Song I."/>
            <person name="Jeong J.-H."/>
            <person name="Kim D."/>
            <person name="Kim S."/>
            <person name="Ryu S."/>
            <person name="Song J.Y."/>
            <person name="Lee S.K."/>
        </authorList>
    </citation>
    <scope>NUCLEOTIDE SEQUENCE [LARGE SCALE GENOMIC DNA]</scope>
    <source>
        <tissue evidence="1">Muscle</tissue>
    </source>
</reference>
<protein>
    <submittedName>
        <fullName evidence="1">Uncharacterized protein</fullName>
    </submittedName>
</protein>
<name>A0A4Z2IQ58_9TELE</name>
<comment type="caution">
    <text evidence="1">The sequence shown here is derived from an EMBL/GenBank/DDBJ whole genome shotgun (WGS) entry which is preliminary data.</text>
</comment>
<gene>
    <name evidence="1" type="ORF">EYF80_009855</name>
</gene>
<evidence type="ECO:0000313" key="1">
    <source>
        <dbReference type="EMBL" id="TNN79818.1"/>
    </source>
</evidence>
<dbReference type="Proteomes" id="UP000314294">
    <property type="component" value="Unassembled WGS sequence"/>
</dbReference>
<organism evidence="1 2">
    <name type="scientific">Liparis tanakae</name>
    <name type="common">Tanaka's snailfish</name>
    <dbReference type="NCBI Taxonomy" id="230148"/>
    <lineage>
        <taxon>Eukaryota</taxon>
        <taxon>Metazoa</taxon>
        <taxon>Chordata</taxon>
        <taxon>Craniata</taxon>
        <taxon>Vertebrata</taxon>
        <taxon>Euteleostomi</taxon>
        <taxon>Actinopterygii</taxon>
        <taxon>Neopterygii</taxon>
        <taxon>Teleostei</taxon>
        <taxon>Neoteleostei</taxon>
        <taxon>Acanthomorphata</taxon>
        <taxon>Eupercaria</taxon>
        <taxon>Perciformes</taxon>
        <taxon>Cottioidei</taxon>
        <taxon>Cottales</taxon>
        <taxon>Liparidae</taxon>
        <taxon>Liparis</taxon>
    </lineage>
</organism>
<keyword evidence="2" id="KW-1185">Reference proteome</keyword>
<dbReference type="AlphaFoldDB" id="A0A4Z2IQ58"/>
<dbReference type="EMBL" id="SRLO01000060">
    <property type="protein sequence ID" value="TNN79818.1"/>
    <property type="molecule type" value="Genomic_DNA"/>
</dbReference>
<sequence>MRLKGRFGPTPLPALAPEAADGREDGNLFVLSALGGDGGRRRSVTQLRVVCTLAGDSKKLSVECTLAEECLVPVSRVVSSAR</sequence>
<evidence type="ECO:0000313" key="2">
    <source>
        <dbReference type="Proteomes" id="UP000314294"/>
    </source>
</evidence>
<accession>A0A4Z2IQ58</accession>